<feature type="transmembrane region" description="Helical" evidence="5">
    <location>
        <begin position="104"/>
        <end position="126"/>
    </location>
</feature>
<dbReference type="PROSITE" id="PS50850">
    <property type="entry name" value="MFS"/>
    <property type="match status" value="1"/>
</dbReference>
<feature type="transmembrane region" description="Helical" evidence="5">
    <location>
        <begin position="166"/>
        <end position="186"/>
    </location>
</feature>
<keyword evidence="4 5" id="KW-0472">Membrane</keyword>
<feature type="transmembrane region" description="Helical" evidence="5">
    <location>
        <begin position="50"/>
        <end position="68"/>
    </location>
</feature>
<dbReference type="InterPro" id="IPR011701">
    <property type="entry name" value="MFS"/>
</dbReference>
<dbReference type="PANTHER" id="PTHR23531:SF1">
    <property type="entry name" value="QUINOLENE RESISTANCE PROTEIN NORA"/>
    <property type="match status" value="1"/>
</dbReference>
<dbReference type="PANTHER" id="PTHR23531">
    <property type="entry name" value="QUINOLENE RESISTANCE PROTEIN NORA"/>
    <property type="match status" value="1"/>
</dbReference>
<evidence type="ECO:0000259" key="6">
    <source>
        <dbReference type="PROSITE" id="PS50850"/>
    </source>
</evidence>
<dbReference type="SUPFAM" id="SSF103473">
    <property type="entry name" value="MFS general substrate transporter"/>
    <property type="match status" value="1"/>
</dbReference>
<organism evidence="7 8">
    <name type="scientific">Methanocaldococcus lauensis</name>
    <dbReference type="NCBI Taxonomy" id="2546128"/>
    <lineage>
        <taxon>Archaea</taxon>
        <taxon>Methanobacteriati</taxon>
        <taxon>Methanobacteriota</taxon>
        <taxon>Methanomada group</taxon>
        <taxon>Methanococci</taxon>
        <taxon>Methanococcales</taxon>
        <taxon>Methanocaldococcaceae</taxon>
        <taxon>Methanocaldococcus</taxon>
    </lineage>
</organism>
<feature type="transmembrane region" description="Helical" evidence="5">
    <location>
        <begin position="300"/>
        <end position="326"/>
    </location>
</feature>
<evidence type="ECO:0000256" key="3">
    <source>
        <dbReference type="ARBA" id="ARBA00022989"/>
    </source>
</evidence>
<evidence type="ECO:0000313" key="7">
    <source>
        <dbReference type="EMBL" id="CAB3289034.1"/>
    </source>
</evidence>
<accession>A0A8D6PW14</accession>
<comment type="subcellular location">
    <subcellularLocation>
        <location evidence="1">Membrane</location>
        <topology evidence="1">Multi-pass membrane protein</topology>
    </subcellularLocation>
</comment>
<dbReference type="Pfam" id="PF07690">
    <property type="entry name" value="MFS_1"/>
    <property type="match status" value="1"/>
</dbReference>
<dbReference type="AlphaFoldDB" id="A0A8D6PW14"/>
<keyword evidence="8" id="KW-1185">Reference proteome</keyword>
<feature type="transmembrane region" description="Helical" evidence="5">
    <location>
        <begin position="338"/>
        <end position="362"/>
    </location>
</feature>
<dbReference type="CDD" id="cd17325">
    <property type="entry name" value="MFS_MdtG_SLC18_like"/>
    <property type="match status" value="1"/>
</dbReference>
<feature type="domain" description="Major facilitator superfamily (MFS) profile" evidence="6">
    <location>
        <begin position="14"/>
        <end position="390"/>
    </location>
</feature>
<feature type="transmembrane region" description="Helical" evidence="5">
    <location>
        <begin position="138"/>
        <end position="160"/>
    </location>
</feature>
<feature type="transmembrane region" description="Helical" evidence="5">
    <location>
        <begin position="80"/>
        <end position="98"/>
    </location>
</feature>
<feature type="transmembrane region" description="Helical" evidence="5">
    <location>
        <begin position="275"/>
        <end position="294"/>
    </location>
</feature>
<dbReference type="Gene3D" id="1.20.1250.20">
    <property type="entry name" value="MFS general substrate transporter like domains"/>
    <property type="match status" value="1"/>
</dbReference>
<evidence type="ECO:0000256" key="1">
    <source>
        <dbReference type="ARBA" id="ARBA00004141"/>
    </source>
</evidence>
<keyword evidence="2 5" id="KW-0812">Transmembrane</keyword>
<name>A0A8D6PW14_9EURY</name>
<dbReference type="EMBL" id="LR792632">
    <property type="protein sequence ID" value="CAB3289034.1"/>
    <property type="molecule type" value="Genomic_DNA"/>
</dbReference>
<sequence>MGGNINDDFNKISNLAVIWITTFTTMLGIGLIAPIMSIFAESLGATNTEIGIIFGVFALFRTISQIPVGILSDIFGKKPFIVIGTFFYGVFTLMYNIVGSVLGLLIIRSITGFFSAFVTPIAGSYVANLAPKERLGEYMGIFNASINLGFAIGPFIGGFLADMYGIQTPFYICGFLGILASIIALIKLEELPIKREVEININKLFSIEFLKNRLFLLSYIINTLSIISNASIIVYLAIYAVSFKITLTQVGFMIASTNILSALLQRYIGRLFDKFGIVVIILGIIILSIGMYLISLSTTFFTLIFSLMVVAIGMAMVGTSAMSLAIRDIPPERKGEAMGLFTTSFNIGMFFGAVIFGVLADFVGLSNMYKISSILVLFLGSLCYLKIKKQLNN</sequence>
<dbReference type="InterPro" id="IPR052714">
    <property type="entry name" value="MFS_Exporter"/>
</dbReference>
<dbReference type="GO" id="GO:0022857">
    <property type="term" value="F:transmembrane transporter activity"/>
    <property type="evidence" value="ECO:0007669"/>
    <property type="project" value="InterPro"/>
</dbReference>
<gene>
    <name evidence="7" type="ORF">MLAUSG7_1022</name>
</gene>
<evidence type="ECO:0000313" key="8">
    <source>
        <dbReference type="Proteomes" id="UP000679213"/>
    </source>
</evidence>
<feature type="transmembrane region" description="Helical" evidence="5">
    <location>
        <begin position="214"/>
        <end position="239"/>
    </location>
</feature>
<evidence type="ECO:0000256" key="2">
    <source>
        <dbReference type="ARBA" id="ARBA00022692"/>
    </source>
</evidence>
<dbReference type="GO" id="GO:0016020">
    <property type="term" value="C:membrane"/>
    <property type="evidence" value="ECO:0007669"/>
    <property type="project" value="UniProtKB-SubCell"/>
</dbReference>
<keyword evidence="3 5" id="KW-1133">Transmembrane helix</keyword>
<dbReference type="InterPro" id="IPR020846">
    <property type="entry name" value="MFS_dom"/>
</dbReference>
<dbReference type="InterPro" id="IPR036259">
    <property type="entry name" value="MFS_trans_sf"/>
</dbReference>
<dbReference type="PRINTS" id="PR01035">
    <property type="entry name" value="TCRTETA"/>
</dbReference>
<dbReference type="InterPro" id="IPR001958">
    <property type="entry name" value="Tet-R_TetA/multi-R_MdtG-like"/>
</dbReference>
<reference evidence="7 8" key="1">
    <citation type="submission" date="2020-04" db="EMBL/GenBank/DDBJ databases">
        <authorList>
            <consortium name="Genoscope - CEA"/>
            <person name="William W."/>
        </authorList>
    </citation>
    <scope>NUCLEOTIDE SEQUENCE [LARGE SCALE GENOMIC DNA]</scope>
    <source>
        <strain evidence="7 8">SG7</strain>
    </source>
</reference>
<feature type="transmembrane region" description="Helical" evidence="5">
    <location>
        <begin position="368"/>
        <end position="387"/>
    </location>
</feature>
<dbReference type="Proteomes" id="UP000679213">
    <property type="component" value="Chromosome I"/>
</dbReference>
<evidence type="ECO:0000256" key="5">
    <source>
        <dbReference type="SAM" id="Phobius"/>
    </source>
</evidence>
<proteinExistence type="predicted"/>
<feature type="transmembrane region" description="Helical" evidence="5">
    <location>
        <begin position="12"/>
        <end position="38"/>
    </location>
</feature>
<feature type="transmembrane region" description="Helical" evidence="5">
    <location>
        <begin position="245"/>
        <end position="263"/>
    </location>
</feature>
<protein>
    <submittedName>
        <fullName evidence="7">Major facilitator superfamily</fullName>
    </submittedName>
</protein>
<dbReference type="KEGG" id="mesg:MLAUSG7_1022"/>
<evidence type="ECO:0000256" key="4">
    <source>
        <dbReference type="ARBA" id="ARBA00023136"/>
    </source>
</evidence>